<protein>
    <submittedName>
        <fullName evidence="3">DNA/RNA non-specific endonuclease</fullName>
    </submittedName>
</protein>
<dbReference type="EMBL" id="JAVRFG010000114">
    <property type="protein sequence ID" value="MDT0495694.1"/>
    <property type="molecule type" value="Genomic_DNA"/>
</dbReference>
<keyword evidence="3" id="KW-0540">Nuclease</keyword>
<dbReference type="RefSeq" id="WP_311606280.1">
    <property type="nucleotide sequence ID" value="NZ_JAVRFG010000114.1"/>
</dbReference>
<proteinExistence type="predicted"/>
<organism evidence="3 4">
    <name type="scientific">Streptomyces stephensoniae</name>
    <dbReference type="NCBI Taxonomy" id="3375367"/>
    <lineage>
        <taxon>Bacteria</taxon>
        <taxon>Bacillati</taxon>
        <taxon>Actinomycetota</taxon>
        <taxon>Actinomycetes</taxon>
        <taxon>Kitasatosporales</taxon>
        <taxon>Streptomycetaceae</taxon>
        <taxon>Streptomyces</taxon>
    </lineage>
</organism>
<gene>
    <name evidence="3" type="ORF">RM717_34975</name>
</gene>
<sequence length="253" mass="26795">MPAPTRPTPKPDWDPKSVGWRPDAGWGMIVGALDMRGLVNNGQFTPDQALDTHPAPGADPGSGGSGDNSGDCRGAWGGWRKYGPVNTLHGNRATGVEACLDESFLAANPGTKTQTSKIAPPGYTWAAINASNNGNRPAKFWRNACHLLGKQLGGDGLRYDNLSTCSRSANATPMDPRDPGQSPNMVYYENMVKDAVNKDKQVVHYKVTPLYEELVTRSCVGLLEASPADQAAGQGDEGVVEFGAAFPADGEPL</sequence>
<dbReference type="Pfam" id="PF13930">
    <property type="entry name" value="Endonuclea_NS_2"/>
    <property type="match status" value="1"/>
</dbReference>
<dbReference type="GO" id="GO:0004519">
    <property type="term" value="F:endonuclease activity"/>
    <property type="evidence" value="ECO:0007669"/>
    <property type="project" value="UniProtKB-KW"/>
</dbReference>
<dbReference type="Proteomes" id="UP001180556">
    <property type="component" value="Unassembled WGS sequence"/>
</dbReference>
<evidence type="ECO:0000256" key="1">
    <source>
        <dbReference type="SAM" id="MobiDB-lite"/>
    </source>
</evidence>
<keyword evidence="4" id="KW-1185">Reference proteome</keyword>
<keyword evidence="3" id="KW-0255">Endonuclease</keyword>
<feature type="region of interest" description="Disordered" evidence="1">
    <location>
        <begin position="43"/>
        <end position="72"/>
    </location>
</feature>
<dbReference type="InterPro" id="IPR044927">
    <property type="entry name" value="Endonuclea_NS_2"/>
</dbReference>
<evidence type="ECO:0000313" key="3">
    <source>
        <dbReference type="EMBL" id="MDT0495694.1"/>
    </source>
</evidence>
<reference evidence="4" key="1">
    <citation type="submission" date="2023-07" db="EMBL/GenBank/DDBJ databases">
        <title>30 novel species of actinomycetes from the DSMZ collection.</title>
        <authorList>
            <person name="Nouioui I."/>
        </authorList>
    </citation>
    <scope>NUCLEOTIDE SEQUENCE [LARGE SCALE GENOMIC DNA]</scope>
    <source>
        <strain evidence="4">DSM 40932</strain>
    </source>
</reference>
<dbReference type="InterPro" id="IPR044929">
    <property type="entry name" value="DNA/RNA_non-sp_Endonuclease_sf"/>
</dbReference>
<feature type="region of interest" description="Disordered" evidence="1">
    <location>
        <begin position="1"/>
        <end position="21"/>
    </location>
</feature>
<accession>A0ABU2WCS7</accession>
<feature type="domain" description="Type VII secretion system protein EssD-like" evidence="2">
    <location>
        <begin position="87"/>
        <end position="213"/>
    </location>
</feature>
<feature type="non-terminal residue" evidence="3">
    <location>
        <position position="253"/>
    </location>
</feature>
<name>A0ABU2WCS7_9ACTN</name>
<evidence type="ECO:0000313" key="4">
    <source>
        <dbReference type="Proteomes" id="UP001180556"/>
    </source>
</evidence>
<comment type="caution">
    <text evidence="3">The sequence shown here is derived from an EMBL/GenBank/DDBJ whole genome shotgun (WGS) entry which is preliminary data.</text>
</comment>
<dbReference type="Gene3D" id="3.40.570.10">
    <property type="entry name" value="Extracellular Endonuclease, subunit A"/>
    <property type="match status" value="1"/>
</dbReference>
<evidence type="ECO:0000259" key="2">
    <source>
        <dbReference type="Pfam" id="PF13930"/>
    </source>
</evidence>
<keyword evidence="3" id="KW-0378">Hydrolase</keyword>